<comment type="caution">
    <text evidence="2">The sequence shown here is derived from an EMBL/GenBank/DDBJ whole genome shotgun (WGS) entry which is preliminary data.</text>
</comment>
<sequence length="127" mass="14129">MRINLMNFISKPTMRIGSSFLLIVCLASMMTGCVPAPTSPVPIAEIGVTNGHLLVQNHTGHVWFNAKITIDDKYTYKVDVLPAVKSSLPLSDFVDEQGHSYKRGLLSVRNVTIDVADTMGNIRHFRW</sequence>
<dbReference type="RefSeq" id="WP_183583350.1">
    <property type="nucleotide sequence ID" value="NZ_JACHXJ010000003.1"/>
</dbReference>
<dbReference type="Proteomes" id="UP000517523">
    <property type="component" value="Unassembled WGS sequence"/>
</dbReference>
<keyword evidence="1" id="KW-0732">Signal</keyword>
<reference evidence="2 3" key="1">
    <citation type="submission" date="2020-08" db="EMBL/GenBank/DDBJ databases">
        <title>Genomic Encyclopedia of Type Strains, Phase III (KMG-III): the genomes of soil and plant-associated and newly described type strains.</title>
        <authorList>
            <person name="Whitman W."/>
        </authorList>
    </citation>
    <scope>NUCLEOTIDE SEQUENCE [LARGE SCALE GENOMIC DNA]</scope>
    <source>
        <strain evidence="2 3">CECT 5831</strain>
    </source>
</reference>
<gene>
    <name evidence="2" type="ORF">FHS19_003800</name>
</gene>
<evidence type="ECO:0000256" key="1">
    <source>
        <dbReference type="SAM" id="SignalP"/>
    </source>
</evidence>
<dbReference type="EMBL" id="JACHXJ010000003">
    <property type="protein sequence ID" value="MBB3129125.1"/>
    <property type="molecule type" value="Genomic_DNA"/>
</dbReference>
<proteinExistence type="predicted"/>
<dbReference type="PROSITE" id="PS51257">
    <property type="entry name" value="PROKAR_LIPOPROTEIN"/>
    <property type="match status" value="1"/>
</dbReference>
<name>A0A839TQT8_9BACL</name>
<dbReference type="AlphaFoldDB" id="A0A839TQT8"/>
<feature type="signal peptide" evidence="1">
    <location>
        <begin position="1"/>
        <end position="36"/>
    </location>
</feature>
<evidence type="ECO:0000313" key="3">
    <source>
        <dbReference type="Proteomes" id="UP000517523"/>
    </source>
</evidence>
<protein>
    <submittedName>
        <fullName evidence="2">Uncharacterized protein</fullName>
    </submittedName>
</protein>
<organism evidence="2 3">
    <name type="scientific">Paenibacillus rhizosphaerae</name>
    <dbReference type="NCBI Taxonomy" id="297318"/>
    <lineage>
        <taxon>Bacteria</taxon>
        <taxon>Bacillati</taxon>
        <taxon>Bacillota</taxon>
        <taxon>Bacilli</taxon>
        <taxon>Bacillales</taxon>
        <taxon>Paenibacillaceae</taxon>
        <taxon>Paenibacillus</taxon>
    </lineage>
</organism>
<evidence type="ECO:0000313" key="2">
    <source>
        <dbReference type="EMBL" id="MBB3129125.1"/>
    </source>
</evidence>
<accession>A0A839TQT8</accession>
<feature type="chain" id="PRO_5032645273" evidence="1">
    <location>
        <begin position="37"/>
        <end position="127"/>
    </location>
</feature>